<dbReference type="PANTHER" id="PTHR30244">
    <property type="entry name" value="TRANSAMINASE"/>
    <property type="match status" value="1"/>
</dbReference>
<dbReference type="KEGG" id="plei:Q9312_13345"/>
<dbReference type="Gene3D" id="3.90.1150.10">
    <property type="entry name" value="Aspartate Aminotransferase, domain 1"/>
    <property type="match status" value="1"/>
</dbReference>
<dbReference type="GO" id="GO:0008483">
    <property type="term" value="F:transaminase activity"/>
    <property type="evidence" value="ECO:0007669"/>
    <property type="project" value="UniProtKB-KW"/>
</dbReference>
<comment type="similarity">
    <text evidence="2 3">Belongs to the DegT/DnrJ/EryC1 family.</text>
</comment>
<dbReference type="InterPro" id="IPR015422">
    <property type="entry name" value="PyrdxlP-dep_Trfase_small"/>
</dbReference>
<dbReference type="PANTHER" id="PTHR30244:SF34">
    <property type="entry name" value="DTDP-4-AMINO-4,6-DIDEOXYGALACTOSE TRANSAMINASE"/>
    <property type="match status" value="1"/>
</dbReference>
<organism evidence="4 5">
    <name type="scientific">Pleionea litopenaei</name>
    <dbReference type="NCBI Taxonomy" id="3070815"/>
    <lineage>
        <taxon>Bacteria</taxon>
        <taxon>Pseudomonadati</taxon>
        <taxon>Pseudomonadota</taxon>
        <taxon>Gammaproteobacteria</taxon>
        <taxon>Oceanospirillales</taxon>
        <taxon>Pleioneaceae</taxon>
        <taxon>Pleionea</taxon>
    </lineage>
</organism>
<dbReference type="Gene3D" id="3.40.640.10">
    <property type="entry name" value="Type I PLP-dependent aspartate aminotransferase-like (Major domain)"/>
    <property type="match status" value="1"/>
</dbReference>
<keyword evidence="4" id="KW-0808">Transferase</keyword>
<dbReference type="Pfam" id="PF01041">
    <property type="entry name" value="DegT_DnrJ_EryC1"/>
    <property type="match status" value="2"/>
</dbReference>
<dbReference type="InterPro" id="IPR000653">
    <property type="entry name" value="DegT/StrS_aminotransferase"/>
</dbReference>
<dbReference type="GO" id="GO:0030170">
    <property type="term" value="F:pyridoxal phosphate binding"/>
    <property type="evidence" value="ECO:0007669"/>
    <property type="project" value="TreeGrafter"/>
</dbReference>
<keyword evidence="4" id="KW-0032">Aminotransferase</keyword>
<name>A0AA51RRD7_9GAMM</name>
<dbReference type="GO" id="GO:0000271">
    <property type="term" value="P:polysaccharide biosynthetic process"/>
    <property type="evidence" value="ECO:0007669"/>
    <property type="project" value="TreeGrafter"/>
</dbReference>
<dbReference type="SUPFAM" id="SSF53383">
    <property type="entry name" value="PLP-dependent transferases"/>
    <property type="match status" value="1"/>
</dbReference>
<accession>A0AA51RRD7</accession>
<dbReference type="EMBL" id="CP133548">
    <property type="protein sequence ID" value="WMS86205.1"/>
    <property type="molecule type" value="Genomic_DNA"/>
</dbReference>
<evidence type="ECO:0000256" key="3">
    <source>
        <dbReference type="RuleBase" id="RU004508"/>
    </source>
</evidence>
<proteinExistence type="inferred from homology"/>
<protein>
    <submittedName>
        <fullName evidence="4">DegT/DnrJ/EryC1/StrS family aminotransferase</fullName>
    </submittedName>
</protein>
<evidence type="ECO:0000313" key="5">
    <source>
        <dbReference type="Proteomes" id="UP001239782"/>
    </source>
</evidence>
<dbReference type="RefSeq" id="WP_309201357.1">
    <property type="nucleotide sequence ID" value="NZ_CP133548.1"/>
</dbReference>
<dbReference type="AlphaFoldDB" id="A0AA51RRD7"/>
<evidence type="ECO:0000313" key="4">
    <source>
        <dbReference type="EMBL" id="WMS86205.1"/>
    </source>
</evidence>
<evidence type="ECO:0000256" key="1">
    <source>
        <dbReference type="ARBA" id="ARBA00022898"/>
    </source>
</evidence>
<dbReference type="Proteomes" id="UP001239782">
    <property type="component" value="Chromosome"/>
</dbReference>
<reference evidence="4 5" key="1">
    <citation type="submission" date="2023-08" db="EMBL/GenBank/DDBJ databases">
        <title>Pleionea litopenaei sp. nov., isolated from stomach of juvenile Litopenaeus vannamei.</title>
        <authorList>
            <person name="Rho A.M."/>
            <person name="Hwang C.Y."/>
        </authorList>
    </citation>
    <scope>NUCLEOTIDE SEQUENCE [LARGE SCALE GENOMIC DNA]</scope>
    <source>
        <strain evidence="4 5">HL-JVS1</strain>
    </source>
</reference>
<keyword evidence="5" id="KW-1185">Reference proteome</keyword>
<sequence>MLSRTRPVGERFSLKKSSFDVSLFAPFHYLGTQSGTAALCIALRIARQMRSDVDNPEVLMPAYTCPDVISACITAGVTPVLIDFAPDTCHMSLDELSLKCHANTVAIIAINFLGIPERIDQIRSLLNNKKTLIIEDSAQGFPRSDKENYWKGDLVTLSFGRGKPLGLFNGGAVLSRQEELLKMADAFLSSSSKLSEFSYRIKHRVFNMLMSPLGYGLLTRLPGMTFGETVYKPLEKCEHINPTINEYLSARVKDFEQRRVELYDLYNKRLEQLNLSILGSGHSLYEYLRIPVLLPNQSIRNACLEKMDLIGLGATAMYKKILTEFDDIPIDLGDAPYPNASLLAQRLITLPLHQDVSEQDIDEMMAVIEAEVKNAHSLDK</sequence>
<dbReference type="InterPro" id="IPR015421">
    <property type="entry name" value="PyrdxlP-dep_Trfase_major"/>
</dbReference>
<keyword evidence="1 3" id="KW-0663">Pyridoxal phosphate</keyword>
<dbReference type="InterPro" id="IPR015424">
    <property type="entry name" value="PyrdxlP-dep_Trfase"/>
</dbReference>
<gene>
    <name evidence="4" type="ORF">Q9312_13345</name>
</gene>
<evidence type="ECO:0000256" key="2">
    <source>
        <dbReference type="ARBA" id="ARBA00037999"/>
    </source>
</evidence>